<reference evidence="4" key="1">
    <citation type="submission" date="2021-01" db="EMBL/GenBank/DDBJ databases">
        <title>Metabolic potential, ecology and presence of endohyphal bacteria is reflected in genomic diversity of Mucoromycotina.</title>
        <authorList>
            <person name="Muszewska A."/>
            <person name="Okrasinska A."/>
            <person name="Steczkiewicz K."/>
            <person name="Drgas O."/>
            <person name="Orlowska M."/>
            <person name="Perlinska-Lenart U."/>
            <person name="Aleksandrzak-Piekarczyk T."/>
            <person name="Szatraj K."/>
            <person name="Zielenkiewicz U."/>
            <person name="Pilsyk S."/>
            <person name="Malc E."/>
            <person name="Mieczkowski P."/>
            <person name="Kruszewska J.S."/>
            <person name="Biernat P."/>
            <person name="Pawlowska J."/>
        </authorList>
    </citation>
    <scope>NUCLEOTIDE SEQUENCE</scope>
    <source>
        <strain evidence="4">WA0000018081</strain>
    </source>
</reference>
<evidence type="ECO:0000256" key="2">
    <source>
        <dbReference type="SAM" id="MobiDB-lite"/>
    </source>
</evidence>
<dbReference type="InterPro" id="IPR007527">
    <property type="entry name" value="Znf_SWIM"/>
</dbReference>
<keyword evidence="1" id="KW-0862">Zinc</keyword>
<dbReference type="PROSITE" id="PS50966">
    <property type="entry name" value="ZF_SWIM"/>
    <property type="match status" value="1"/>
</dbReference>
<evidence type="ECO:0000256" key="1">
    <source>
        <dbReference type="PROSITE-ProRule" id="PRU00325"/>
    </source>
</evidence>
<comment type="caution">
    <text evidence="4">The sequence shown here is derived from an EMBL/GenBank/DDBJ whole genome shotgun (WGS) entry which is preliminary data.</text>
</comment>
<keyword evidence="1" id="KW-0479">Metal-binding</keyword>
<feature type="compositionally biased region" description="Basic and acidic residues" evidence="2">
    <location>
        <begin position="371"/>
        <end position="390"/>
    </location>
</feature>
<dbReference type="PANTHER" id="PTHR31669:SF251">
    <property type="entry name" value="PROTEIN FAR1-RELATED SEQUENCE"/>
    <property type="match status" value="1"/>
</dbReference>
<feature type="domain" description="SWIM-type" evidence="3">
    <location>
        <begin position="313"/>
        <end position="350"/>
    </location>
</feature>
<dbReference type="InterPro" id="IPR018289">
    <property type="entry name" value="MULE_transposase_dom"/>
</dbReference>
<feature type="region of interest" description="Disordered" evidence="2">
    <location>
        <begin position="369"/>
        <end position="413"/>
    </location>
</feature>
<protein>
    <recommendedName>
        <fullName evidence="3">SWIM-type domain-containing protein</fullName>
    </recommendedName>
</protein>
<dbReference type="AlphaFoldDB" id="A0A8H7SN22"/>
<accession>A0A8H7SN22</accession>
<keyword evidence="1" id="KW-0863">Zinc-finger</keyword>
<dbReference type="GO" id="GO:0008270">
    <property type="term" value="F:zinc ion binding"/>
    <property type="evidence" value="ECO:0007669"/>
    <property type="project" value="UniProtKB-KW"/>
</dbReference>
<evidence type="ECO:0000313" key="5">
    <source>
        <dbReference type="Proteomes" id="UP000613177"/>
    </source>
</evidence>
<dbReference type="EMBL" id="JAEPRE010000173">
    <property type="protein sequence ID" value="KAG2230998.1"/>
    <property type="molecule type" value="Genomic_DNA"/>
</dbReference>
<gene>
    <name evidence="4" type="ORF">INT48_002777</name>
</gene>
<evidence type="ECO:0000259" key="3">
    <source>
        <dbReference type="PROSITE" id="PS50966"/>
    </source>
</evidence>
<dbReference type="PANTHER" id="PTHR31669">
    <property type="entry name" value="PROTEIN FAR1-RELATED SEQUENCE 10-RELATED"/>
    <property type="match status" value="1"/>
</dbReference>
<keyword evidence="5" id="KW-1185">Reference proteome</keyword>
<dbReference type="Pfam" id="PF10551">
    <property type="entry name" value="MULE"/>
    <property type="match status" value="1"/>
</dbReference>
<dbReference type="GO" id="GO:0006355">
    <property type="term" value="P:regulation of DNA-templated transcription"/>
    <property type="evidence" value="ECO:0007669"/>
    <property type="project" value="InterPro"/>
</dbReference>
<proteinExistence type="predicted"/>
<dbReference type="Gene3D" id="3.90.70.80">
    <property type="match status" value="1"/>
</dbReference>
<dbReference type="InterPro" id="IPR031052">
    <property type="entry name" value="FHY3/FAR1"/>
</dbReference>
<dbReference type="Proteomes" id="UP000613177">
    <property type="component" value="Unassembled WGS sequence"/>
</dbReference>
<organism evidence="4 5">
    <name type="scientific">Thamnidium elegans</name>
    <dbReference type="NCBI Taxonomy" id="101142"/>
    <lineage>
        <taxon>Eukaryota</taxon>
        <taxon>Fungi</taxon>
        <taxon>Fungi incertae sedis</taxon>
        <taxon>Mucoromycota</taxon>
        <taxon>Mucoromycotina</taxon>
        <taxon>Mucoromycetes</taxon>
        <taxon>Mucorales</taxon>
        <taxon>Mucorineae</taxon>
        <taxon>Mucoraceae</taxon>
        <taxon>Thamnidium</taxon>
    </lineage>
</organism>
<name>A0A8H7SN22_9FUNG</name>
<sequence length="688" mass="78031">MSCRHGGRSRSVKTSQEKEEVIVPGMAVVDEAGNVSSSADAKVIVPRNKLSQRQGCEFKVSVNASKTEEGSHNHPIAKNVYSYPMNRHIKTMDQRRQVIQLIQSFANNTTISCKMNAEGVGITSKDVANFKKEMDFLLKGDQEMKNLILDLQNNGYVVTYAVGATGSVAINNHCKTLKPVFFAHESSIAMARRFNEVVVIDATYKTNRSKLPFVNVVGASNLGSPKGLRSFGIAGGWVLDESNDSYTWFVKNLKNIVWPSEDGAPKLFRTNLDKQFDKEVFDVPFYFSERHKQAVSQLVHKISHFALDKIKQELVTIDENTLVYSDCSCAIKVHYGLPCRHTIPRTGAIPLEMIPPRWYLFPENISTTRLQKNEESDKNKKNENHQKNTENYKNVLKNPENGTKSQKNENQEENITVIDITEEYYIENTDPYTHNTQNHQEEATTRLESKRKHVIQMYYAFEKRIFATEDEYQLDIIENALSSLDKEIVNLEDIMSPVTKMRKRKQGTSTKRDPIDDLYLPSSQASVISVNSTTNDVASIIDNSINLAAVDSVFSPKMDGNCGFRAVAQCLKRKKSDWKGIKDDMLAHLQEKEPFYTDILGQDEVQRVKATLEDCSEPQCDLSKWFSLPSCALIASNTYNLALSVFSDQQSILYAPFFEEPCSSKPLVLQLKNDHFYLISIKPRYKVQ</sequence>
<evidence type="ECO:0000313" key="4">
    <source>
        <dbReference type="EMBL" id="KAG2230998.1"/>
    </source>
</evidence>
<dbReference type="CDD" id="cd22744">
    <property type="entry name" value="OTU"/>
    <property type="match status" value="1"/>
</dbReference>